<dbReference type="PANTHER" id="PTHR21274">
    <property type="entry name" value="MECKELIN"/>
    <property type="match status" value="1"/>
</dbReference>
<name>A0AAD1S1X0_PELCU</name>
<dbReference type="InterPro" id="IPR019170">
    <property type="entry name" value="Meckelin"/>
</dbReference>
<dbReference type="PANTHER" id="PTHR21274:SF2">
    <property type="entry name" value="MECKELIN"/>
    <property type="match status" value="1"/>
</dbReference>
<proteinExistence type="predicted"/>
<dbReference type="GO" id="GO:0036038">
    <property type="term" value="C:MKS complex"/>
    <property type="evidence" value="ECO:0007669"/>
    <property type="project" value="InterPro"/>
</dbReference>
<sequence>MPSDKDAPTPSGSNNPNQSGFKVSSGMSDNAAGSPAELDTSADMQTLIDNTMSQAMTKALMSAMGLMSDSISQTFTHALIQAQKLAQPTLAQVLPVRTPMQLQAGRKALAKAFKDMDYFVKDKLFLERMLSMEFMEPMDKSIFYNDLKHSFSNVLFYGNESTLLVFDMLFFCVVDIASQNFVLAAILTYLQSECFRLIRATAGQKNLASKTLIDKRFLI</sequence>
<evidence type="ECO:0000313" key="2">
    <source>
        <dbReference type="EMBL" id="CAH2285570.1"/>
    </source>
</evidence>
<keyword evidence="3" id="KW-1185">Reference proteome</keyword>
<feature type="compositionally biased region" description="Polar residues" evidence="1">
    <location>
        <begin position="10"/>
        <end position="28"/>
    </location>
</feature>
<dbReference type="EMBL" id="OW240915">
    <property type="protein sequence ID" value="CAH2285570.1"/>
    <property type="molecule type" value="Genomic_DNA"/>
</dbReference>
<evidence type="ECO:0000313" key="3">
    <source>
        <dbReference type="Proteomes" id="UP001295444"/>
    </source>
</evidence>
<gene>
    <name evidence="2" type="ORF">PECUL_23A016302</name>
</gene>
<protein>
    <submittedName>
        <fullName evidence="2">Meckelin isoform X3</fullName>
    </submittedName>
</protein>
<feature type="region of interest" description="Disordered" evidence="1">
    <location>
        <begin position="1"/>
        <end position="37"/>
    </location>
</feature>
<dbReference type="AlphaFoldDB" id="A0AAD1S1X0"/>
<organism evidence="2 3">
    <name type="scientific">Pelobates cultripes</name>
    <name type="common">Western spadefoot toad</name>
    <dbReference type="NCBI Taxonomy" id="61616"/>
    <lineage>
        <taxon>Eukaryota</taxon>
        <taxon>Metazoa</taxon>
        <taxon>Chordata</taxon>
        <taxon>Craniata</taxon>
        <taxon>Vertebrata</taxon>
        <taxon>Euteleostomi</taxon>
        <taxon>Amphibia</taxon>
        <taxon>Batrachia</taxon>
        <taxon>Anura</taxon>
        <taxon>Pelobatoidea</taxon>
        <taxon>Pelobatidae</taxon>
        <taxon>Pelobates</taxon>
    </lineage>
</organism>
<dbReference type="Proteomes" id="UP001295444">
    <property type="component" value="Chromosome 04"/>
</dbReference>
<dbReference type="GO" id="GO:0060271">
    <property type="term" value="P:cilium assembly"/>
    <property type="evidence" value="ECO:0007669"/>
    <property type="project" value="InterPro"/>
</dbReference>
<evidence type="ECO:0000256" key="1">
    <source>
        <dbReference type="SAM" id="MobiDB-lite"/>
    </source>
</evidence>
<dbReference type="Pfam" id="PF09773">
    <property type="entry name" value="Meckelin"/>
    <property type="match status" value="1"/>
</dbReference>
<accession>A0AAD1S1X0</accession>
<reference evidence="2" key="1">
    <citation type="submission" date="2022-03" db="EMBL/GenBank/DDBJ databases">
        <authorList>
            <person name="Alioto T."/>
            <person name="Alioto T."/>
            <person name="Gomez Garrido J."/>
        </authorList>
    </citation>
    <scope>NUCLEOTIDE SEQUENCE</scope>
</reference>